<dbReference type="Proteomes" id="UP001527925">
    <property type="component" value="Unassembled WGS sequence"/>
</dbReference>
<evidence type="ECO:0000256" key="6">
    <source>
        <dbReference type="ARBA" id="ARBA00022840"/>
    </source>
</evidence>
<evidence type="ECO:0000256" key="3">
    <source>
        <dbReference type="ARBA" id="ARBA00022679"/>
    </source>
</evidence>
<gene>
    <name evidence="11" type="ORF">HK105_200308</name>
</gene>
<evidence type="ECO:0000256" key="8">
    <source>
        <dbReference type="ARBA" id="ARBA00048679"/>
    </source>
</evidence>
<dbReference type="Gene3D" id="1.10.510.10">
    <property type="entry name" value="Transferase(Phosphotransferase) domain 1"/>
    <property type="match status" value="1"/>
</dbReference>
<feature type="region of interest" description="Disordered" evidence="9">
    <location>
        <begin position="401"/>
        <end position="425"/>
    </location>
</feature>
<keyword evidence="12" id="KW-1185">Reference proteome</keyword>
<evidence type="ECO:0000256" key="9">
    <source>
        <dbReference type="SAM" id="MobiDB-lite"/>
    </source>
</evidence>
<evidence type="ECO:0000256" key="1">
    <source>
        <dbReference type="ARBA" id="ARBA00012513"/>
    </source>
</evidence>
<comment type="caution">
    <text evidence="11">The sequence shown here is derived from an EMBL/GenBank/DDBJ whole genome shotgun (WGS) entry which is preliminary data.</text>
</comment>
<dbReference type="PANTHER" id="PTHR43895:SF32">
    <property type="entry name" value="SERINE_THREONINE-PROTEIN KINASE CHK1"/>
    <property type="match status" value="1"/>
</dbReference>
<comment type="catalytic activity">
    <reaction evidence="8">
        <text>L-seryl-[protein] + ATP = O-phospho-L-seryl-[protein] + ADP + H(+)</text>
        <dbReference type="Rhea" id="RHEA:17989"/>
        <dbReference type="Rhea" id="RHEA-COMP:9863"/>
        <dbReference type="Rhea" id="RHEA-COMP:11604"/>
        <dbReference type="ChEBI" id="CHEBI:15378"/>
        <dbReference type="ChEBI" id="CHEBI:29999"/>
        <dbReference type="ChEBI" id="CHEBI:30616"/>
        <dbReference type="ChEBI" id="CHEBI:83421"/>
        <dbReference type="ChEBI" id="CHEBI:456216"/>
        <dbReference type="EC" id="2.7.11.1"/>
    </reaction>
</comment>
<keyword evidence="6" id="KW-0067">ATP-binding</keyword>
<dbReference type="EC" id="2.7.11.1" evidence="1"/>
<keyword evidence="2" id="KW-0723">Serine/threonine-protein kinase</keyword>
<evidence type="ECO:0000256" key="7">
    <source>
        <dbReference type="ARBA" id="ARBA00047899"/>
    </source>
</evidence>
<dbReference type="SMART" id="SM00220">
    <property type="entry name" value="S_TKc"/>
    <property type="match status" value="1"/>
</dbReference>
<organism evidence="11 12">
    <name type="scientific">Polyrhizophydium stewartii</name>
    <dbReference type="NCBI Taxonomy" id="2732419"/>
    <lineage>
        <taxon>Eukaryota</taxon>
        <taxon>Fungi</taxon>
        <taxon>Fungi incertae sedis</taxon>
        <taxon>Chytridiomycota</taxon>
        <taxon>Chytridiomycota incertae sedis</taxon>
        <taxon>Chytridiomycetes</taxon>
        <taxon>Rhizophydiales</taxon>
        <taxon>Rhizophydiales incertae sedis</taxon>
        <taxon>Polyrhizophydium</taxon>
    </lineage>
</organism>
<keyword evidence="4" id="KW-0547">Nucleotide-binding</keyword>
<evidence type="ECO:0000256" key="5">
    <source>
        <dbReference type="ARBA" id="ARBA00022777"/>
    </source>
</evidence>
<dbReference type="PROSITE" id="PS50011">
    <property type="entry name" value="PROTEIN_KINASE_DOM"/>
    <property type="match status" value="1"/>
</dbReference>
<dbReference type="InterPro" id="IPR011009">
    <property type="entry name" value="Kinase-like_dom_sf"/>
</dbReference>
<dbReference type="SUPFAM" id="SSF56112">
    <property type="entry name" value="Protein kinase-like (PK-like)"/>
    <property type="match status" value="1"/>
</dbReference>
<dbReference type="InterPro" id="IPR008271">
    <property type="entry name" value="Ser/Thr_kinase_AS"/>
</dbReference>
<comment type="catalytic activity">
    <reaction evidence="7">
        <text>L-threonyl-[protein] + ATP = O-phospho-L-threonyl-[protein] + ADP + H(+)</text>
        <dbReference type="Rhea" id="RHEA:46608"/>
        <dbReference type="Rhea" id="RHEA-COMP:11060"/>
        <dbReference type="Rhea" id="RHEA-COMP:11605"/>
        <dbReference type="ChEBI" id="CHEBI:15378"/>
        <dbReference type="ChEBI" id="CHEBI:30013"/>
        <dbReference type="ChEBI" id="CHEBI:30616"/>
        <dbReference type="ChEBI" id="CHEBI:61977"/>
        <dbReference type="ChEBI" id="CHEBI:456216"/>
        <dbReference type="EC" id="2.7.11.1"/>
    </reaction>
</comment>
<feature type="domain" description="Protein kinase" evidence="10">
    <location>
        <begin position="20"/>
        <end position="310"/>
    </location>
</feature>
<evidence type="ECO:0000256" key="2">
    <source>
        <dbReference type="ARBA" id="ARBA00022527"/>
    </source>
</evidence>
<accession>A0ABR4NL34</accession>
<evidence type="ECO:0000256" key="4">
    <source>
        <dbReference type="ARBA" id="ARBA00022741"/>
    </source>
</evidence>
<evidence type="ECO:0000259" key="10">
    <source>
        <dbReference type="PROSITE" id="PS50011"/>
    </source>
</evidence>
<proteinExistence type="predicted"/>
<dbReference type="EMBL" id="JADGIZ020000001">
    <property type="protein sequence ID" value="KAL2920240.1"/>
    <property type="molecule type" value="Genomic_DNA"/>
</dbReference>
<evidence type="ECO:0000313" key="11">
    <source>
        <dbReference type="EMBL" id="KAL2920240.1"/>
    </source>
</evidence>
<keyword evidence="3" id="KW-0808">Transferase</keyword>
<evidence type="ECO:0000313" key="12">
    <source>
        <dbReference type="Proteomes" id="UP001527925"/>
    </source>
</evidence>
<reference evidence="11 12" key="1">
    <citation type="submission" date="2023-09" db="EMBL/GenBank/DDBJ databases">
        <title>Pangenome analysis of Batrachochytrium dendrobatidis and related Chytrids.</title>
        <authorList>
            <person name="Yacoub M.N."/>
            <person name="Stajich J.E."/>
            <person name="James T.Y."/>
        </authorList>
    </citation>
    <scope>NUCLEOTIDE SEQUENCE [LARGE SCALE GENOMIC DNA]</scope>
    <source>
        <strain evidence="11 12">JEL0888</strain>
    </source>
</reference>
<dbReference type="Pfam" id="PF00069">
    <property type="entry name" value="Pkinase"/>
    <property type="match status" value="1"/>
</dbReference>
<sequence>MDFDNEGGDTSERVKRVGNYRLGRTLGKGAFGRYEVICTRSGEPTRSLTRKIAVTVIAATHVETNRQVALKILKREQVIQAAMTDNVRNEIEVMKRLGQHKHIVSMVEVMATTARIYIVMELVVGGEVLYHLGKRVFLRAAQTLASNGAFGEELAAAYFHQLVMGLAYCHANGVCHRDIKPENMLVTDGGVVKITDFGLAVVVGDLANPLVSGVAGTPAFFAPEMTGERPYNGFAADVWACGVVLYLFLSGKYPFISADRKVMQDKIRRLDFSCAWSVFTPQAKKVILSILVVDPRKRVSLKALHKNPWVNRPGDIEALVSQQNAAEVHEGGCVRANAIELLCLAGMFSIQPLTNPNILHAAAAAAANTSAPAVPALVAAPAAAVGRASVSPIRPRLASDAGQTLGSTIGSGGGGTGESARSSLFDGDMQMGTTLPTTDLASAVLPAGMLPFGGASSQQQQQQHTQQMHHLTKFLTTAPLEFVFKRVTAVLCKMPVTFNLVERWATINVQAPCNNGMIVIAIYVHQTAFGLSLVDFRKIKGNEREFYRIFREMCDKLSDIVLFSYK</sequence>
<name>A0ABR4NL34_9FUNG</name>
<dbReference type="Gene3D" id="3.30.310.80">
    <property type="entry name" value="Kinase associated domain 1, KA1"/>
    <property type="match status" value="1"/>
</dbReference>
<protein>
    <recommendedName>
        <fullName evidence="1">non-specific serine/threonine protein kinase</fullName>
        <ecNumber evidence="1">2.7.11.1</ecNumber>
    </recommendedName>
</protein>
<keyword evidence="5" id="KW-0418">Kinase</keyword>
<dbReference type="PROSITE" id="PS00108">
    <property type="entry name" value="PROTEIN_KINASE_ST"/>
    <property type="match status" value="1"/>
</dbReference>
<dbReference type="InterPro" id="IPR000719">
    <property type="entry name" value="Prot_kinase_dom"/>
</dbReference>
<dbReference type="PANTHER" id="PTHR43895">
    <property type="entry name" value="CALCIUM/CALMODULIN-DEPENDENT PROTEIN KINASE KINASE-RELATED"/>
    <property type="match status" value="1"/>
</dbReference>